<dbReference type="AlphaFoldDB" id="A0A518GHD9"/>
<dbReference type="Proteomes" id="UP000318017">
    <property type="component" value="Chromosome"/>
</dbReference>
<dbReference type="PRINTS" id="PR01210">
    <property type="entry name" value="GGTRANSPTASE"/>
</dbReference>
<dbReference type="PROSITE" id="PS00462">
    <property type="entry name" value="G_GLU_TRANSPEPTIDASE"/>
    <property type="match status" value="1"/>
</dbReference>
<dbReference type="InterPro" id="IPR051792">
    <property type="entry name" value="GGT_bact"/>
</dbReference>
<proteinExistence type="inferred from homology"/>
<organism evidence="9 10">
    <name type="scientific">Aureliella helgolandensis</name>
    <dbReference type="NCBI Taxonomy" id="2527968"/>
    <lineage>
        <taxon>Bacteria</taxon>
        <taxon>Pseudomonadati</taxon>
        <taxon>Planctomycetota</taxon>
        <taxon>Planctomycetia</taxon>
        <taxon>Pirellulales</taxon>
        <taxon>Pirellulaceae</taxon>
        <taxon>Aureliella</taxon>
    </lineage>
</organism>
<dbReference type="KEGG" id="ahel:Q31a_63870"/>
<feature type="binding site" evidence="7">
    <location>
        <begin position="421"/>
        <end position="423"/>
    </location>
    <ligand>
        <name>L-glutamate</name>
        <dbReference type="ChEBI" id="CHEBI:29985"/>
    </ligand>
</feature>
<dbReference type="InterPro" id="IPR043138">
    <property type="entry name" value="GGT_lsub"/>
</dbReference>
<dbReference type="EC" id="2.3.2.2" evidence="8"/>
<dbReference type="PANTHER" id="PTHR43199:SF6">
    <property type="entry name" value="GLUTATHIONE HYDROLASE PROENZYME"/>
    <property type="match status" value="1"/>
</dbReference>
<dbReference type="Gene3D" id="1.10.246.130">
    <property type="match status" value="1"/>
</dbReference>
<dbReference type="SUPFAM" id="SSF56235">
    <property type="entry name" value="N-terminal nucleophile aminohydrolases (Ntn hydrolases)"/>
    <property type="match status" value="1"/>
</dbReference>
<evidence type="ECO:0000256" key="7">
    <source>
        <dbReference type="PIRSR" id="PIRSR600101-2"/>
    </source>
</evidence>
<dbReference type="Pfam" id="PF01019">
    <property type="entry name" value="G_glu_transpept"/>
    <property type="match status" value="1"/>
</dbReference>
<dbReference type="RefSeq" id="WP_145086244.1">
    <property type="nucleotide sequence ID" value="NZ_CP036298.1"/>
</dbReference>
<accession>A0A518GHD9</accession>
<dbReference type="PANTHER" id="PTHR43199">
    <property type="entry name" value="GLUTATHIONE HYDROLASE"/>
    <property type="match status" value="1"/>
</dbReference>
<dbReference type="GO" id="GO:0036374">
    <property type="term" value="F:glutathione hydrolase activity"/>
    <property type="evidence" value="ECO:0007669"/>
    <property type="project" value="UniProtKB-UniRule"/>
</dbReference>
<dbReference type="GO" id="GO:0006751">
    <property type="term" value="P:glutathione catabolic process"/>
    <property type="evidence" value="ECO:0007669"/>
    <property type="project" value="UniProtKB-UniRule"/>
</dbReference>
<dbReference type="EMBL" id="CP036298">
    <property type="protein sequence ID" value="QDV27994.1"/>
    <property type="molecule type" value="Genomic_DNA"/>
</dbReference>
<keyword evidence="10" id="KW-1185">Reference proteome</keyword>
<feature type="binding site" evidence="7">
    <location>
        <begin position="474"/>
        <end position="475"/>
    </location>
    <ligand>
        <name>L-glutamate</name>
        <dbReference type="ChEBI" id="CHEBI:29985"/>
    </ligand>
</feature>
<dbReference type="GO" id="GO:0006750">
    <property type="term" value="P:glutathione biosynthetic process"/>
    <property type="evidence" value="ECO:0007669"/>
    <property type="project" value="UniProtKB-KW"/>
</dbReference>
<dbReference type="GO" id="GO:0103068">
    <property type="term" value="F:leukotriene C4 gamma-glutamyl transferase activity"/>
    <property type="evidence" value="ECO:0007669"/>
    <property type="project" value="UniProtKB-EC"/>
</dbReference>
<comment type="subunit">
    <text evidence="8">This enzyme consists of two polypeptide chains, which are synthesized in precursor form from a single polypeptide.</text>
</comment>
<keyword evidence="8" id="KW-0378">Hydrolase</keyword>
<keyword evidence="8 9" id="KW-0808">Transferase</keyword>
<evidence type="ECO:0000256" key="2">
    <source>
        <dbReference type="ARBA" id="ARBA00001089"/>
    </source>
</evidence>
<comment type="catalytic activity">
    <reaction evidence="2 8">
        <text>glutathione + H2O = L-cysteinylglycine + L-glutamate</text>
        <dbReference type="Rhea" id="RHEA:28807"/>
        <dbReference type="ChEBI" id="CHEBI:15377"/>
        <dbReference type="ChEBI" id="CHEBI:29985"/>
        <dbReference type="ChEBI" id="CHEBI:57925"/>
        <dbReference type="ChEBI" id="CHEBI:61694"/>
        <dbReference type="EC" id="3.4.19.13"/>
    </reaction>
</comment>
<dbReference type="Gene3D" id="3.60.20.40">
    <property type="match status" value="1"/>
</dbReference>
<dbReference type="InterPro" id="IPR043137">
    <property type="entry name" value="GGT_ssub_C"/>
</dbReference>
<name>A0A518GHD9_9BACT</name>
<comment type="similarity">
    <text evidence="3 8">Belongs to the gamma-glutamyltransferase family.</text>
</comment>
<dbReference type="EC" id="3.4.19.13" evidence="8"/>
<evidence type="ECO:0000256" key="6">
    <source>
        <dbReference type="PIRSR" id="PIRSR600101-1"/>
    </source>
</evidence>
<dbReference type="NCBIfam" id="TIGR00066">
    <property type="entry name" value="g_glut_trans"/>
    <property type="match status" value="1"/>
</dbReference>
<evidence type="ECO:0000256" key="1">
    <source>
        <dbReference type="ARBA" id="ARBA00001049"/>
    </source>
</evidence>
<evidence type="ECO:0000256" key="3">
    <source>
        <dbReference type="ARBA" id="ARBA00009381"/>
    </source>
</evidence>
<keyword evidence="8" id="KW-0317">Glutathione biosynthesis</keyword>
<dbReference type="InterPro" id="IPR055262">
    <property type="entry name" value="GGT_CS"/>
</dbReference>
<comment type="catalytic activity">
    <reaction evidence="5 8">
        <text>an N-terminal (5-L-glutamyl)-[peptide] + an alpha-amino acid = 5-L-glutamyl amino acid + an N-terminal L-alpha-aminoacyl-[peptide]</text>
        <dbReference type="Rhea" id="RHEA:23904"/>
        <dbReference type="Rhea" id="RHEA-COMP:9780"/>
        <dbReference type="Rhea" id="RHEA-COMP:9795"/>
        <dbReference type="ChEBI" id="CHEBI:77644"/>
        <dbReference type="ChEBI" id="CHEBI:78597"/>
        <dbReference type="ChEBI" id="CHEBI:78599"/>
        <dbReference type="ChEBI" id="CHEBI:78608"/>
        <dbReference type="EC" id="2.3.2.2"/>
    </reaction>
</comment>
<feature type="binding site" evidence="7">
    <location>
        <position position="123"/>
    </location>
    <ligand>
        <name>L-glutamate</name>
        <dbReference type="ChEBI" id="CHEBI:29985"/>
    </ligand>
</feature>
<dbReference type="UniPathway" id="UPA00204"/>
<dbReference type="InterPro" id="IPR029055">
    <property type="entry name" value="Ntn_hydrolases_N"/>
</dbReference>
<evidence type="ECO:0000313" key="10">
    <source>
        <dbReference type="Proteomes" id="UP000318017"/>
    </source>
</evidence>
<evidence type="ECO:0000313" key="9">
    <source>
        <dbReference type="EMBL" id="QDV27994.1"/>
    </source>
</evidence>
<feature type="binding site" evidence="7">
    <location>
        <position position="445"/>
    </location>
    <ligand>
        <name>L-glutamate</name>
        <dbReference type="ChEBI" id="CHEBI:29985"/>
    </ligand>
</feature>
<keyword evidence="4 8" id="KW-0012">Acyltransferase</keyword>
<feature type="active site" description="Nucleophile" evidence="6">
    <location>
        <position position="403"/>
    </location>
</feature>
<keyword evidence="8" id="KW-0865">Zymogen</keyword>
<protein>
    <recommendedName>
        <fullName evidence="8">Glutathione hydrolase proenzyme</fullName>
        <ecNumber evidence="8">2.3.2.2</ecNumber>
        <ecNumber evidence="8">3.4.19.13</ecNumber>
    </recommendedName>
    <component>
        <recommendedName>
            <fullName evidence="8">Glutathione hydrolase large chain</fullName>
        </recommendedName>
    </component>
    <component>
        <recommendedName>
            <fullName evidence="8">Glutathione hydrolase small chain</fullName>
        </recommendedName>
    </component>
</protein>
<comment type="PTM">
    <text evidence="8">Cleaved by autocatalysis into a large and a small subunit.</text>
</comment>
<evidence type="ECO:0000256" key="5">
    <source>
        <dbReference type="ARBA" id="ARBA00047417"/>
    </source>
</evidence>
<dbReference type="InterPro" id="IPR000101">
    <property type="entry name" value="GGT_peptidase"/>
</dbReference>
<comment type="catalytic activity">
    <reaction evidence="1 8">
        <text>an S-substituted glutathione + H2O = an S-substituted L-cysteinylglycine + L-glutamate</text>
        <dbReference type="Rhea" id="RHEA:59468"/>
        <dbReference type="ChEBI" id="CHEBI:15377"/>
        <dbReference type="ChEBI" id="CHEBI:29985"/>
        <dbReference type="ChEBI" id="CHEBI:90779"/>
        <dbReference type="ChEBI" id="CHEBI:143103"/>
        <dbReference type="EC" id="3.4.19.13"/>
    </reaction>
</comment>
<reference evidence="9 10" key="1">
    <citation type="submission" date="2019-02" db="EMBL/GenBank/DDBJ databases">
        <title>Deep-cultivation of Planctomycetes and their phenomic and genomic characterization uncovers novel biology.</title>
        <authorList>
            <person name="Wiegand S."/>
            <person name="Jogler M."/>
            <person name="Boedeker C."/>
            <person name="Pinto D."/>
            <person name="Vollmers J."/>
            <person name="Rivas-Marin E."/>
            <person name="Kohn T."/>
            <person name="Peeters S.H."/>
            <person name="Heuer A."/>
            <person name="Rast P."/>
            <person name="Oberbeckmann S."/>
            <person name="Bunk B."/>
            <person name="Jeske O."/>
            <person name="Meyerdierks A."/>
            <person name="Storesund J.E."/>
            <person name="Kallscheuer N."/>
            <person name="Luecker S."/>
            <person name="Lage O.M."/>
            <person name="Pohl T."/>
            <person name="Merkel B.J."/>
            <person name="Hornburger P."/>
            <person name="Mueller R.-W."/>
            <person name="Bruemmer F."/>
            <person name="Labrenz M."/>
            <person name="Spormann A.M."/>
            <person name="Op den Camp H."/>
            <person name="Overmann J."/>
            <person name="Amann R."/>
            <person name="Jetten M.S.M."/>
            <person name="Mascher T."/>
            <person name="Medema M.H."/>
            <person name="Devos D.P."/>
            <person name="Kaster A.-K."/>
            <person name="Ovreas L."/>
            <person name="Rohde M."/>
            <person name="Galperin M.Y."/>
            <person name="Jogler C."/>
        </authorList>
    </citation>
    <scope>NUCLEOTIDE SEQUENCE [LARGE SCALE GENOMIC DNA]</scope>
    <source>
        <strain evidence="9 10">Q31a</strain>
    </source>
</reference>
<feature type="binding site" evidence="7">
    <location>
        <position position="497"/>
    </location>
    <ligand>
        <name>L-glutamate</name>
        <dbReference type="ChEBI" id="CHEBI:29985"/>
    </ligand>
</feature>
<gene>
    <name evidence="9" type="primary">ggt</name>
    <name evidence="9" type="ORF">Q31a_63870</name>
</gene>
<evidence type="ECO:0000256" key="8">
    <source>
        <dbReference type="RuleBase" id="RU368036"/>
    </source>
</evidence>
<sequence>MIRPELSRREFLSKSTIRSVGSAAAFSTAAGWNNLLLRGQTHTTTDALPAQVAHSSRGVIATVHPLASQAGIAALERGGNAIDAIVAASLMLSVVDGHNSGLGGGCLALVRQPDGTTVAIDGREMAPQAASPEMFFRDGRPDPNLSQIGPLAAGVPGLVAALERLSQQYGQIDWKTALHLAAERAEEGFIVSQGYARVLKSSASRLRQFPSSASILLDSSGQPWRAGQTIQQRDLARTLRAISEQGSEWFYEGEFAHKAATFLASAGGLMTADDFAKYHTVQRPPIQTQYRDHSVLGFPPPSSGGVHIAQMLGMLSGYDVRSIFESSEAEGLHLLIEVMKRAMADRAYWLGDADFAKVPRGLLDLDYLRQRASSIDLSQVTEVASHGMPPRADLDLFGQQKHTTHLTAADAQGNVVAITQTVNTSFGCKMIVPGTGVVLNNEMDDFSISPGVRNAFGLVGSAANLVAPGKRPLSSMSPTLVLDTNGMPVLSCGAAGGPKIITTVLQLLVRVLDLQQPIAQAIASPRVHHQWSPDTTICEAAMPAAIVAGLEERGHHVDRIASAAVAQGITREETGELTAASDPRVESAALSL</sequence>
<evidence type="ECO:0000256" key="4">
    <source>
        <dbReference type="ARBA" id="ARBA00023315"/>
    </source>
</evidence>
<dbReference type="OrthoDB" id="9781342at2"/>
<comment type="pathway">
    <text evidence="8">Sulfur metabolism; glutathione metabolism.</text>
</comment>